<dbReference type="Proteomes" id="UP001301769">
    <property type="component" value="Unassembled WGS sequence"/>
</dbReference>
<protein>
    <submittedName>
        <fullName evidence="2">Uncharacterized protein</fullName>
    </submittedName>
</protein>
<evidence type="ECO:0000313" key="2">
    <source>
        <dbReference type="EMBL" id="KAK4211126.1"/>
    </source>
</evidence>
<feature type="transmembrane region" description="Helical" evidence="1">
    <location>
        <begin position="37"/>
        <end position="58"/>
    </location>
</feature>
<reference evidence="2" key="2">
    <citation type="submission" date="2023-05" db="EMBL/GenBank/DDBJ databases">
        <authorList>
            <consortium name="Lawrence Berkeley National Laboratory"/>
            <person name="Steindorff A."/>
            <person name="Hensen N."/>
            <person name="Bonometti L."/>
            <person name="Westerberg I."/>
            <person name="Brannstrom I.O."/>
            <person name="Guillou S."/>
            <person name="Cros-Aarteil S."/>
            <person name="Calhoun S."/>
            <person name="Haridas S."/>
            <person name="Kuo A."/>
            <person name="Mondo S."/>
            <person name="Pangilinan J."/>
            <person name="Riley R."/>
            <person name="Labutti K."/>
            <person name="Andreopoulos B."/>
            <person name="Lipzen A."/>
            <person name="Chen C."/>
            <person name="Yanf M."/>
            <person name="Daum C."/>
            <person name="Ng V."/>
            <person name="Clum A."/>
            <person name="Ohm R."/>
            <person name="Martin F."/>
            <person name="Silar P."/>
            <person name="Natvig D."/>
            <person name="Lalanne C."/>
            <person name="Gautier V."/>
            <person name="Ament-Velasquez S.L."/>
            <person name="Kruys A."/>
            <person name="Hutchinson M.I."/>
            <person name="Powell A.J."/>
            <person name="Barry K."/>
            <person name="Miller A.N."/>
            <person name="Grigoriev I.V."/>
            <person name="Debuchy R."/>
            <person name="Gladieux P."/>
            <person name="Thoren M.H."/>
            <person name="Johannesson H."/>
        </authorList>
    </citation>
    <scope>NUCLEOTIDE SEQUENCE</scope>
    <source>
        <strain evidence="2">PSN293</strain>
    </source>
</reference>
<sequence length="130" mass="14099">MVGYLNPIFYNPIFYGPPRITGNSGGGYSSAAVSQTINSSGAAGAVVLAFLCSLWFGFDTVLEFMSFLSEAEWCGEAMTCQDIANKIAQQNTTTGTNLRRICLKTILECDTVDIRAKSYLGTTRVDETNK</sequence>
<evidence type="ECO:0000313" key="3">
    <source>
        <dbReference type="Proteomes" id="UP001301769"/>
    </source>
</evidence>
<keyword evidence="1" id="KW-0472">Membrane</keyword>
<gene>
    <name evidence="2" type="ORF">QBC37DRAFT_402737</name>
</gene>
<keyword evidence="1" id="KW-0812">Transmembrane</keyword>
<keyword evidence="1" id="KW-1133">Transmembrane helix</keyword>
<reference evidence="2" key="1">
    <citation type="journal article" date="2023" name="Mol. Phylogenet. Evol.">
        <title>Genome-scale phylogeny and comparative genomics of the fungal order Sordariales.</title>
        <authorList>
            <person name="Hensen N."/>
            <person name="Bonometti L."/>
            <person name="Westerberg I."/>
            <person name="Brannstrom I.O."/>
            <person name="Guillou S."/>
            <person name="Cros-Aarteil S."/>
            <person name="Calhoun S."/>
            <person name="Haridas S."/>
            <person name="Kuo A."/>
            <person name="Mondo S."/>
            <person name="Pangilinan J."/>
            <person name="Riley R."/>
            <person name="LaButti K."/>
            <person name="Andreopoulos B."/>
            <person name="Lipzen A."/>
            <person name="Chen C."/>
            <person name="Yan M."/>
            <person name="Daum C."/>
            <person name="Ng V."/>
            <person name="Clum A."/>
            <person name="Steindorff A."/>
            <person name="Ohm R.A."/>
            <person name="Martin F."/>
            <person name="Silar P."/>
            <person name="Natvig D.O."/>
            <person name="Lalanne C."/>
            <person name="Gautier V."/>
            <person name="Ament-Velasquez S.L."/>
            <person name="Kruys A."/>
            <person name="Hutchinson M.I."/>
            <person name="Powell A.J."/>
            <person name="Barry K."/>
            <person name="Miller A.N."/>
            <person name="Grigoriev I.V."/>
            <person name="Debuchy R."/>
            <person name="Gladieux P."/>
            <person name="Hiltunen Thoren M."/>
            <person name="Johannesson H."/>
        </authorList>
    </citation>
    <scope>NUCLEOTIDE SEQUENCE</scope>
    <source>
        <strain evidence="2">PSN293</strain>
    </source>
</reference>
<accession>A0AAN6Y4B6</accession>
<dbReference type="EMBL" id="MU858156">
    <property type="protein sequence ID" value="KAK4211126.1"/>
    <property type="molecule type" value="Genomic_DNA"/>
</dbReference>
<name>A0AAN6Y4B6_9PEZI</name>
<comment type="caution">
    <text evidence="2">The sequence shown here is derived from an EMBL/GenBank/DDBJ whole genome shotgun (WGS) entry which is preliminary data.</text>
</comment>
<proteinExistence type="predicted"/>
<evidence type="ECO:0000256" key="1">
    <source>
        <dbReference type="SAM" id="Phobius"/>
    </source>
</evidence>
<dbReference type="AlphaFoldDB" id="A0AAN6Y4B6"/>
<organism evidence="2 3">
    <name type="scientific">Rhypophila decipiens</name>
    <dbReference type="NCBI Taxonomy" id="261697"/>
    <lineage>
        <taxon>Eukaryota</taxon>
        <taxon>Fungi</taxon>
        <taxon>Dikarya</taxon>
        <taxon>Ascomycota</taxon>
        <taxon>Pezizomycotina</taxon>
        <taxon>Sordariomycetes</taxon>
        <taxon>Sordariomycetidae</taxon>
        <taxon>Sordariales</taxon>
        <taxon>Naviculisporaceae</taxon>
        <taxon>Rhypophila</taxon>
    </lineage>
</organism>
<keyword evidence="3" id="KW-1185">Reference proteome</keyword>